<dbReference type="Proteomes" id="UP000004703">
    <property type="component" value="Chromosome"/>
</dbReference>
<dbReference type="EMBL" id="ACCU02000003">
    <property type="protein sequence ID" value="RMX61839.1"/>
    <property type="molecule type" value="Genomic_DNA"/>
</dbReference>
<evidence type="ECO:0000313" key="2">
    <source>
        <dbReference type="Proteomes" id="UP000004703"/>
    </source>
</evidence>
<accession>A0A5E8UWV6</accession>
<proteinExistence type="predicted"/>
<name>A0A5E8UWV6_ROSAD</name>
<reference evidence="1 2" key="2">
    <citation type="submission" date="2013-04" db="EMBL/GenBank/DDBJ databases">
        <authorList>
            <person name="Fiebig A."/>
            <person name="Pradella S."/>
            <person name="Wagner-Doebler I."/>
        </authorList>
    </citation>
    <scope>NUCLEOTIDE SEQUENCE [LARGE SCALE GENOMIC DNA]</scope>
    <source>
        <strain evidence="2">DSM 17067 / NCIMB 14079 / DFL-11</strain>
    </source>
</reference>
<comment type="caution">
    <text evidence="1">The sequence shown here is derived from an EMBL/GenBank/DDBJ whole genome shotgun (WGS) entry which is preliminary data.</text>
</comment>
<protein>
    <submittedName>
        <fullName evidence="1">Uncharacterized protein</fullName>
    </submittedName>
</protein>
<reference evidence="1 2" key="1">
    <citation type="submission" date="2008-01" db="EMBL/GenBank/DDBJ databases">
        <authorList>
            <person name="Wagner-Dobler I."/>
            <person name="Ferriera S."/>
            <person name="Johnson J."/>
            <person name="Kravitz S."/>
            <person name="Beeson K."/>
            <person name="Sutton G."/>
            <person name="Rogers Y.-H."/>
            <person name="Friedman R."/>
            <person name="Frazier M."/>
            <person name="Venter J.C."/>
        </authorList>
    </citation>
    <scope>NUCLEOTIDE SEQUENCE [LARGE SCALE GENOMIC DNA]</scope>
    <source>
        <strain evidence="2">DSM 17067 / NCIMB 14079 / DFL-11</strain>
    </source>
</reference>
<sequence length="103" mass="11126">MSAPKTERSCATAAIADAAFAAASCLPHVGSCEISHSNASDCPNPKSHFPCHLLKQASHRTDQKLELCTNASYAGPPHERWRIAYVRQKVFSESLAAFLRSIG</sequence>
<gene>
    <name evidence="1" type="ORF">SADFL11_00035360</name>
</gene>
<organism evidence="1 2">
    <name type="scientific">Roseibium alexandrii (strain DSM 17067 / NCIMB 14079 / DFL-11)</name>
    <name type="common">Labrenzia alexandrii</name>
    <dbReference type="NCBI Taxonomy" id="244592"/>
    <lineage>
        <taxon>Bacteria</taxon>
        <taxon>Pseudomonadati</taxon>
        <taxon>Pseudomonadota</taxon>
        <taxon>Alphaproteobacteria</taxon>
        <taxon>Hyphomicrobiales</taxon>
        <taxon>Stappiaceae</taxon>
        <taxon>Roseibium</taxon>
    </lineage>
</organism>
<evidence type="ECO:0000313" key="1">
    <source>
        <dbReference type="EMBL" id="RMX61839.1"/>
    </source>
</evidence>
<dbReference type="AlphaFoldDB" id="A0A5E8UWV6"/>